<dbReference type="GeneID" id="61275941"/>
<dbReference type="EMBL" id="QRYW01000004">
    <property type="protein sequence ID" value="RGV30035.1"/>
    <property type="molecule type" value="Genomic_DNA"/>
</dbReference>
<reference evidence="7 8" key="1">
    <citation type="submission" date="2018-08" db="EMBL/GenBank/DDBJ databases">
        <title>A genome reference for cultivated species of the human gut microbiota.</title>
        <authorList>
            <person name="Zou Y."/>
            <person name="Xue W."/>
            <person name="Luo G."/>
        </authorList>
    </citation>
    <scope>NUCLEOTIDE SEQUENCE [LARGE SCALE GENOMIC DNA]</scope>
    <source>
        <strain evidence="5 7">AF14-6AC</strain>
        <strain evidence="4 8">AF16-14</strain>
        <strain evidence="6 9">OF03-11</strain>
    </source>
</reference>
<reference evidence="3" key="3">
    <citation type="submission" date="2023-01" db="EMBL/GenBank/DDBJ databases">
        <title>Human gut microbiome strain richness.</title>
        <authorList>
            <person name="Chen-Liaw A."/>
        </authorList>
    </citation>
    <scope>NUCLEOTIDE SEQUENCE</scope>
    <source>
        <strain evidence="3">RTP21484st1_B7_RTP21484_190118</strain>
    </source>
</reference>
<gene>
    <name evidence="5" type="ORF">DWW24_02660</name>
    <name evidence="4" type="ORF">DWW57_09780</name>
    <name evidence="6" type="ORF">DXA53_00825</name>
    <name evidence="2" type="ORF">L0P03_18340</name>
    <name evidence="3" type="ORF">PN645_03745</name>
</gene>
<dbReference type="Proteomes" id="UP001212263">
    <property type="component" value="Unassembled WGS sequence"/>
</dbReference>
<dbReference type="InterPro" id="IPR025665">
    <property type="entry name" value="Beta-barrel_OMP_2"/>
</dbReference>
<dbReference type="EMBL" id="QRYC01000011">
    <property type="protein sequence ID" value="RGU56294.1"/>
    <property type="molecule type" value="Genomic_DNA"/>
</dbReference>
<dbReference type="Pfam" id="PF13568">
    <property type="entry name" value="OMP_b-brl_2"/>
    <property type="match status" value="1"/>
</dbReference>
<dbReference type="Proteomes" id="UP000284243">
    <property type="component" value="Unassembled WGS sequence"/>
</dbReference>
<dbReference type="EMBL" id="JAKNDN010000045">
    <property type="protein sequence ID" value="MCG4961782.1"/>
    <property type="molecule type" value="Genomic_DNA"/>
</dbReference>
<evidence type="ECO:0000259" key="1">
    <source>
        <dbReference type="Pfam" id="PF13568"/>
    </source>
</evidence>
<feature type="domain" description="Outer membrane protein beta-barrel" evidence="1">
    <location>
        <begin position="126"/>
        <end position="288"/>
    </location>
</feature>
<evidence type="ECO:0000313" key="4">
    <source>
        <dbReference type="EMBL" id="RGU56294.1"/>
    </source>
</evidence>
<name>A0A1Y3ZWY2_9BACT</name>
<evidence type="ECO:0000313" key="3">
    <source>
        <dbReference type="EMBL" id="MDB9222117.1"/>
    </source>
</evidence>
<organism evidence="6 9">
    <name type="scientific">Odoribacter splanchnicus</name>
    <dbReference type="NCBI Taxonomy" id="28118"/>
    <lineage>
        <taxon>Bacteria</taxon>
        <taxon>Pseudomonadati</taxon>
        <taxon>Bacteroidota</taxon>
        <taxon>Bacteroidia</taxon>
        <taxon>Bacteroidales</taxon>
        <taxon>Odoribacteraceae</taxon>
        <taxon>Odoribacter</taxon>
    </lineage>
</organism>
<evidence type="ECO:0000313" key="9">
    <source>
        <dbReference type="Proteomes" id="UP000284434"/>
    </source>
</evidence>
<dbReference type="Proteomes" id="UP001199750">
    <property type="component" value="Unassembled WGS sequence"/>
</dbReference>
<evidence type="ECO:0000313" key="6">
    <source>
        <dbReference type="EMBL" id="RGY09872.1"/>
    </source>
</evidence>
<proteinExistence type="predicted"/>
<reference evidence="2" key="2">
    <citation type="submission" date="2022-01" db="EMBL/GenBank/DDBJ databases">
        <title>Collection of gut derived symbiotic bacterial strains cultured from healthy donors.</title>
        <authorList>
            <person name="Lin H."/>
            <person name="Kohout C."/>
            <person name="Waligurski E."/>
            <person name="Pamer E.G."/>
        </authorList>
    </citation>
    <scope>NUCLEOTIDE SEQUENCE</scope>
    <source>
        <strain evidence="2">DFI.1.149</strain>
    </source>
</reference>
<accession>A0A1Y3ZWY2</accession>
<comment type="caution">
    <text evidence="6">The sequence shown here is derived from an EMBL/GenBank/DDBJ whole genome shotgun (WGS) entry which is preliminary data.</text>
</comment>
<evidence type="ECO:0000313" key="7">
    <source>
        <dbReference type="Proteomes" id="UP000283426"/>
    </source>
</evidence>
<dbReference type="EMBL" id="JAQMRD010000003">
    <property type="protein sequence ID" value="MDB9222117.1"/>
    <property type="molecule type" value="Genomic_DNA"/>
</dbReference>
<dbReference type="OMA" id="WLVIAPN"/>
<evidence type="ECO:0000313" key="5">
    <source>
        <dbReference type="EMBL" id="RGV30035.1"/>
    </source>
</evidence>
<dbReference type="AlphaFoldDB" id="A0A1Y3ZWY2"/>
<dbReference type="EMBL" id="QSCO01000001">
    <property type="protein sequence ID" value="RGY09872.1"/>
    <property type="molecule type" value="Genomic_DNA"/>
</dbReference>
<dbReference type="Proteomes" id="UP000284434">
    <property type="component" value="Unassembled WGS sequence"/>
</dbReference>
<dbReference type="Proteomes" id="UP000283426">
    <property type="component" value="Unassembled WGS sequence"/>
</dbReference>
<sequence>MKILLAIILIFPIFNIVAQNPVQPKDSTVGKDELIIISPEKKVHSDTSELMIIRDSSQKHKEANISELFIIGRNAYKRGHICKNDQYPPFEGHWSGFYYGFVNFGNTDYSMYEGTAYEEYGEFMELDWSHSFAMQFNVFKHSINLVHRNNFGIVWGAGFEYQRLRFENNYSSVTWADHQLIPIDLHENDKIASVKRSSFKTFYLTIPLMLELQLPAAKRNRFYISGGIMGGVRLHSKTKVVYKDSSGDKHKKKEKNNFNMVPFKADLVGRVGYKRLSLWGSYTLTNMFKSDKGPELHAYTVGIGVTF</sequence>
<evidence type="ECO:0000313" key="2">
    <source>
        <dbReference type="EMBL" id="MCG4961782.1"/>
    </source>
</evidence>
<evidence type="ECO:0000313" key="8">
    <source>
        <dbReference type="Proteomes" id="UP000284243"/>
    </source>
</evidence>
<dbReference type="RefSeq" id="WP_013612889.1">
    <property type="nucleotide sequence ID" value="NZ_BAABYK010000001.1"/>
</dbReference>
<protein>
    <submittedName>
        <fullName evidence="3">Outer membrane beta-barrel protein</fullName>
    </submittedName>
    <submittedName>
        <fullName evidence="2">PorT family protein</fullName>
    </submittedName>
</protein>